<reference evidence="7 8" key="1">
    <citation type="submission" date="2019-05" db="EMBL/GenBank/DDBJ databases">
        <title>Emergence of the Ug99 lineage of the wheat stem rust pathogen through somatic hybridization.</title>
        <authorList>
            <person name="Li F."/>
            <person name="Upadhyaya N.M."/>
            <person name="Sperschneider J."/>
            <person name="Matny O."/>
            <person name="Nguyen-Phuc H."/>
            <person name="Mago R."/>
            <person name="Raley C."/>
            <person name="Miller M.E."/>
            <person name="Silverstein K.A.T."/>
            <person name="Henningsen E."/>
            <person name="Hirsch C.D."/>
            <person name="Visser B."/>
            <person name="Pretorius Z.A."/>
            <person name="Steffenson B.J."/>
            <person name="Schwessinger B."/>
            <person name="Dodds P.N."/>
            <person name="Figueroa M."/>
        </authorList>
    </citation>
    <scope>NUCLEOTIDE SEQUENCE [LARGE SCALE GENOMIC DNA]</scope>
    <source>
        <strain evidence="4">21-0</strain>
        <strain evidence="5 8">Ug99</strain>
    </source>
</reference>
<dbReference type="EMBL" id="VSWC01000042">
    <property type="protein sequence ID" value="KAA1103297.1"/>
    <property type="molecule type" value="Genomic_DNA"/>
</dbReference>
<dbReference type="Proteomes" id="UP000324748">
    <property type="component" value="Unassembled WGS sequence"/>
</dbReference>
<dbReference type="EMBL" id="VDEP01000314">
    <property type="protein sequence ID" value="KAA1104946.1"/>
    <property type="molecule type" value="Genomic_DNA"/>
</dbReference>
<keyword evidence="7" id="KW-1185">Reference proteome</keyword>
<dbReference type="Proteomes" id="UP000325313">
    <property type="component" value="Unassembled WGS sequence"/>
</dbReference>
<feature type="chain" id="PRO_5036137805" evidence="2">
    <location>
        <begin position="25"/>
        <end position="61"/>
    </location>
</feature>
<evidence type="ECO:0000313" key="8">
    <source>
        <dbReference type="Proteomes" id="UP000325313"/>
    </source>
</evidence>
<dbReference type="AlphaFoldDB" id="A0A5B0PNQ6"/>
<evidence type="ECO:0000313" key="6">
    <source>
        <dbReference type="EMBL" id="KAA1112371.1"/>
    </source>
</evidence>
<evidence type="ECO:0000256" key="1">
    <source>
        <dbReference type="SAM" id="MobiDB-lite"/>
    </source>
</evidence>
<evidence type="ECO:0000256" key="2">
    <source>
        <dbReference type="SAM" id="SignalP"/>
    </source>
</evidence>
<proteinExistence type="predicted"/>
<dbReference type="EMBL" id="VSWC01000196">
    <property type="protein sequence ID" value="KAA1065854.1"/>
    <property type="molecule type" value="Genomic_DNA"/>
</dbReference>
<organism evidence="4 7">
    <name type="scientific">Puccinia graminis f. sp. tritici</name>
    <dbReference type="NCBI Taxonomy" id="56615"/>
    <lineage>
        <taxon>Eukaryota</taxon>
        <taxon>Fungi</taxon>
        <taxon>Dikarya</taxon>
        <taxon>Basidiomycota</taxon>
        <taxon>Pucciniomycotina</taxon>
        <taxon>Pucciniomycetes</taxon>
        <taxon>Pucciniales</taxon>
        <taxon>Pucciniaceae</taxon>
        <taxon>Puccinia</taxon>
    </lineage>
</organism>
<protein>
    <submittedName>
        <fullName evidence="4">Uncharacterized protein</fullName>
    </submittedName>
</protein>
<evidence type="ECO:0000313" key="4">
    <source>
        <dbReference type="EMBL" id="KAA1103297.1"/>
    </source>
</evidence>
<feature type="compositionally biased region" description="Low complexity" evidence="1">
    <location>
        <begin position="35"/>
        <end position="46"/>
    </location>
</feature>
<sequence>MLSYPFTIMLLATLLIIGLPSAKSTDWDGMIGIDPQAGPQPQKKAPSCNHHCGRRSRNCCK</sequence>
<keyword evidence="2" id="KW-0732">Signal</keyword>
<dbReference type="EMBL" id="VDEP01000278">
    <property type="protein sequence ID" value="KAA1112371.1"/>
    <property type="molecule type" value="Genomic_DNA"/>
</dbReference>
<evidence type="ECO:0000313" key="7">
    <source>
        <dbReference type="Proteomes" id="UP000324748"/>
    </source>
</evidence>
<accession>A0A5B0PNQ6</accession>
<evidence type="ECO:0000313" key="5">
    <source>
        <dbReference type="EMBL" id="KAA1104946.1"/>
    </source>
</evidence>
<comment type="caution">
    <text evidence="4">The sequence shown here is derived from an EMBL/GenBank/DDBJ whole genome shotgun (WGS) entry which is preliminary data.</text>
</comment>
<feature type="signal peptide" evidence="2">
    <location>
        <begin position="1"/>
        <end position="24"/>
    </location>
</feature>
<gene>
    <name evidence="3" type="ORF">PGT21_013253</name>
    <name evidence="4" type="ORF">PGT21_013544</name>
    <name evidence="5" type="ORF">PGTUg99_006938</name>
    <name evidence="6" type="ORF">PGTUg99_013042</name>
</gene>
<name>A0A5B0PNQ6_PUCGR</name>
<evidence type="ECO:0000313" key="3">
    <source>
        <dbReference type="EMBL" id="KAA1065854.1"/>
    </source>
</evidence>
<feature type="region of interest" description="Disordered" evidence="1">
    <location>
        <begin position="31"/>
        <end position="52"/>
    </location>
</feature>